<dbReference type="AlphaFoldDB" id="A0AA38CW76"/>
<organism evidence="1 2">
    <name type="scientific">Litorihabitans aurantiacus</name>
    <dbReference type="NCBI Taxonomy" id="1930061"/>
    <lineage>
        <taxon>Bacteria</taxon>
        <taxon>Bacillati</taxon>
        <taxon>Actinomycetota</taxon>
        <taxon>Actinomycetes</taxon>
        <taxon>Micrococcales</taxon>
        <taxon>Beutenbergiaceae</taxon>
        <taxon>Litorihabitans</taxon>
    </lineage>
</organism>
<protein>
    <recommendedName>
        <fullName evidence="3">Transcriptional regulator, AbiEi antitoxin, Type IV TA system</fullName>
    </recommendedName>
</protein>
<keyword evidence="2" id="KW-1185">Reference proteome</keyword>
<name>A0AA38CW76_9MICO</name>
<evidence type="ECO:0000313" key="1">
    <source>
        <dbReference type="EMBL" id="GMA33355.1"/>
    </source>
</evidence>
<gene>
    <name evidence="1" type="ORF">GCM10025875_33470</name>
</gene>
<reference evidence="1" key="2">
    <citation type="submission" date="2023-02" db="EMBL/GenBank/DDBJ databases">
        <authorList>
            <person name="Sun Q."/>
            <person name="Mori K."/>
        </authorList>
    </citation>
    <scope>NUCLEOTIDE SEQUENCE</scope>
    <source>
        <strain evidence="1">NBRC 112290</strain>
    </source>
</reference>
<dbReference type="EMBL" id="BSUM01000001">
    <property type="protein sequence ID" value="GMA33355.1"/>
    <property type="molecule type" value="Genomic_DNA"/>
</dbReference>
<dbReference type="RefSeq" id="WP_284252123.1">
    <property type="nucleotide sequence ID" value="NZ_BSUM01000001.1"/>
</dbReference>
<comment type="caution">
    <text evidence="1">The sequence shown here is derived from an EMBL/GenBank/DDBJ whole genome shotgun (WGS) entry which is preliminary data.</text>
</comment>
<reference evidence="1" key="1">
    <citation type="journal article" date="2014" name="Int. J. Syst. Evol. Microbiol.">
        <title>Complete genome sequence of Corynebacterium casei LMG S-19264T (=DSM 44701T), isolated from a smear-ripened cheese.</title>
        <authorList>
            <consortium name="US DOE Joint Genome Institute (JGI-PGF)"/>
            <person name="Walter F."/>
            <person name="Albersmeier A."/>
            <person name="Kalinowski J."/>
            <person name="Ruckert C."/>
        </authorList>
    </citation>
    <scope>NUCLEOTIDE SEQUENCE</scope>
    <source>
        <strain evidence="1">NBRC 112290</strain>
    </source>
</reference>
<evidence type="ECO:0000313" key="2">
    <source>
        <dbReference type="Proteomes" id="UP001157161"/>
    </source>
</evidence>
<proteinExistence type="predicted"/>
<sequence length="303" mass="33369">MPLLNAGLPFLTTTSPDVGLSERQLRDAIHGGALRRVFRGVAVDVRSPDTRDLRLAAASLVLPRDAVVSDHSAAWLYGADTAPPGDMRDLRLMTVVPHGHVRSVSSRMRTRQTCLPDGDVRVVRGVAVTSPQRTAADLLRLSWRPYALAAGDALLRADVVDLATLGEYLAPLRRLPGLKQAKELAPLLDGRANRHGESWMRMRIIDAGLPIPDLDHVIRESDAKEWHLDSYFVASRLASEYDGRANHSTAADTEHDGGRRVHIGFVHSIRFVIAHRENLFGEDPAYELELGDALGCAVRPRTW</sequence>
<evidence type="ECO:0008006" key="3">
    <source>
        <dbReference type="Google" id="ProtNLM"/>
    </source>
</evidence>
<dbReference type="Proteomes" id="UP001157161">
    <property type="component" value="Unassembled WGS sequence"/>
</dbReference>
<accession>A0AA38CW76</accession>